<dbReference type="SUPFAM" id="SSF82093">
    <property type="entry name" value="Heme chaperone CcmE"/>
    <property type="match status" value="1"/>
</dbReference>
<feature type="binding site" description="axial binding residue" evidence="10 11">
    <location>
        <position position="127"/>
    </location>
    <ligand>
        <name>heme</name>
        <dbReference type="ChEBI" id="CHEBI:30413"/>
    </ligand>
    <ligandPart>
        <name>Fe</name>
        <dbReference type="ChEBI" id="CHEBI:18248"/>
    </ligandPart>
</feature>
<dbReference type="Gene3D" id="2.40.50.140">
    <property type="entry name" value="Nucleic acid-binding proteins"/>
    <property type="match status" value="1"/>
</dbReference>
<evidence type="ECO:0000313" key="13">
    <source>
        <dbReference type="Proteomes" id="UP001428774"/>
    </source>
</evidence>
<dbReference type="NCBIfam" id="NF009731">
    <property type="entry name" value="PRK13254.1-5"/>
    <property type="match status" value="1"/>
</dbReference>
<dbReference type="PANTHER" id="PTHR34128">
    <property type="entry name" value="CYTOCHROME C-TYPE BIOGENESIS PROTEIN CCME HOMOLOG, MITOCHONDRIAL"/>
    <property type="match status" value="1"/>
</dbReference>
<evidence type="ECO:0000256" key="5">
    <source>
        <dbReference type="ARBA" id="ARBA00022748"/>
    </source>
</evidence>
<keyword evidence="9 10" id="KW-0472">Membrane</keyword>
<dbReference type="InterPro" id="IPR036127">
    <property type="entry name" value="CcmE-like_sf"/>
</dbReference>
<comment type="caution">
    <text evidence="12">The sequence shown here is derived from an EMBL/GenBank/DDBJ whole genome shotgun (WGS) entry which is preliminary data.</text>
</comment>
<comment type="similarity">
    <text evidence="10">Belongs to the CcmE/CycJ family.</text>
</comment>
<evidence type="ECO:0000256" key="1">
    <source>
        <dbReference type="ARBA" id="ARBA00004370"/>
    </source>
</evidence>
<comment type="function">
    <text evidence="10">Heme chaperone required for the biogenesis of c-type cytochromes. Transiently binds heme delivered by CcmC and transfers the heme to apo-cytochromes in a process facilitated by CcmF and CcmH.</text>
</comment>
<dbReference type="RefSeq" id="WP_347168058.1">
    <property type="nucleotide sequence ID" value="NZ_JBDNCH010000002.1"/>
</dbReference>
<dbReference type="AlphaFoldDB" id="A0AAW9SCP9"/>
<keyword evidence="5 10" id="KW-0201">Cytochrome c-type biogenesis</keyword>
<reference evidence="12 13" key="1">
    <citation type="submission" date="2024-05" db="EMBL/GenBank/DDBJ databases">
        <title>Genome sequence of Ponticoccus litoralis KCCM 90028.</title>
        <authorList>
            <person name="Kim J.M."/>
            <person name="Lee J.K."/>
            <person name="Choi B.J."/>
            <person name="Bayburt H."/>
            <person name="Baek J.H."/>
            <person name="Jeon C.O."/>
        </authorList>
    </citation>
    <scope>NUCLEOTIDE SEQUENCE [LARGE SCALE GENOMIC DNA]</scope>
    <source>
        <strain evidence="12 13">KCCM 90028</strain>
    </source>
</reference>
<keyword evidence="7 10" id="KW-1133">Transmembrane helix</keyword>
<evidence type="ECO:0000256" key="7">
    <source>
        <dbReference type="ARBA" id="ARBA00022989"/>
    </source>
</evidence>
<organism evidence="12 13">
    <name type="scientific">Ponticoccus litoralis</name>
    <dbReference type="NCBI Taxonomy" id="422297"/>
    <lineage>
        <taxon>Bacteria</taxon>
        <taxon>Pseudomonadati</taxon>
        <taxon>Pseudomonadota</taxon>
        <taxon>Alphaproteobacteria</taxon>
        <taxon>Rhodobacterales</taxon>
        <taxon>Roseobacteraceae</taxon>
        <taxon>Ponticoccus</taxon>
    </lineage>
</organism>
<dbReference type="EMBL" id="JBDNCH010000002">
    <property type="protein sequence ID" value="MEN9062574.1"/>
    <property type="molecule type" value="Genomic_DNA"/>
</dbReference>
<dbReference type="NCBIfam" id="NF009727">
    <property type="entry name" value="PRK13254.1-1"/>
    <property type="match status" value="1"/>
</dbReference>
<gene>
    <name evidence="10 12" type="primary">ccmE</name>
    <name evidence="10" type="synonym">cycJ</name>
    <name evidence="12" type="ORF">ABFB10_17895</name>
</gene>
<dbReference type="GO" id="GO:0020037">
    <property type="term" value="F:heme binding"/>
    <property type="evidence" value="ECO:0007669"/>
    <property type="project" value="InterPro"/>
</dbReference>
<keyword evidence="4 10" id="KW-0479">Metal-binding</keyword>
<evidence type="ECO:0000256" key="8">
    <source>
        <dbReference type="ARBA" id="ARBA00023004"/>
    </source>
</evidence>
<accession>A0AAW9SCP9</accession>
<dbReference type="Pfam" id="PF03100">
    <property type="entry name" value="CcmE"/>
    <property type="match status" value="1"/>
</dbReference>
<evidence type="ECO:0000256" key="2">
    <source>
        <dbReference type="ARBA" id="ARBA00022617"/>
    </source>
</evidence>
<dbReference type="GO" id="GO:0017004">
    <property type="term" value="P:cytochrome complex assembly"/>
    <property type="evidence" value="ECO:0007669"/>
    <property type="project" value="UniProtKB-KW"/>
</dbReference>
<evidence type="ECO:0000256" key="11">
    <source>
        <dbReference type="PIRSR" id="PIRSR604329-50"/>
    </source>
</evidence>
<comment type="subcellular location">
    <subcellularLocation>
        <location evidence="10">Cell membrane</location>
        <topology evidence="10">Single-pass type II membrane protein</topology>
    </subcellularLocation>
    <subcellularLocation>
        <location evidence="1">Membrane</location>
    </subcellularLocation>
</comment>
<evidence type="ECO:0000256" key="10">
    <source>
        <dbReference type="HAMAP-Rule" id="MF_01959"/>
    </source>
</evidence>
<dbReference type="GO" id="GO:0005886">
    <property type="term" value="C:plasma membrane"/>
    <property type="evidence" value="ECO:0007669"/>
    <property type="project" value="UniProtKB-SubCell"/>
</dbReference>
<dbReference type="InterPro" id="IPR012340">
    <property type="entry name" value="NA-bd_OB-fold"/>
</dbReference>
<sequence length="147" mass="15850">MMSLKKKRRVQVIALAAVALIVSSGLIGYAMRDGINFFRSPSQIMAEPPQPGEVFRIGGLVEEGTLVRGAGSEIRFSVTDGGATVPVVFSGVLPDLFEENQGMVGTGRYVDGVFQASEILAKHDETYMPKEVVDALKEQGVYQDPES</sequence>
<feature type="binding site" description="covalent" evidence="10 11">
    <location>
        <position position="123"/>
    </location>
    <ligand>
        <name>heme</name>
        <dbReference type="ChEBI" id="CHEBI:30413"/>
    </ligand>
</feature>
<dbReference type="PANTHER" id="PTHR34128:SF2">
    <property type="entry name" value="CYTOCHROME C-TYPE BIOGENESIS PROTEIN CCME HOMOLOG, MITOCHONDRIAL"/>
    <property type="match status" value="1"/>
</dbReference>
<name>A0AAW9SCP9_9RHOB</name>
<evidence type="ECO:0000313" key="12">
    <source>
        <dbReference type="EMBL" id="MEN9062574.1"/>
    </source>
</evidence>
<evidence type="ECO:0000256" key="4">
    <source>
        <dbReference type="ARBA" id="ARBA00022723"/>
    </source>
</evidence>
<dbReference type="HAMAP" id="MF_01959">
    <property type="entry name" value="CcmE"/>
    <property type="match status" value="1"/>
</dbReference>
<proteinExistence type="inferred from homology"/>
<keyword evidence="6 10" id="KW-0735">Signal-anchor</keyword>
<keyword evidence="2 10" id="KW-0349">Heme</keyword>
<dbReference type="InterPro" id="IPR004329">
    <property type="entry name" value="CcmE"/>
</dbReference>
<keyword evidence="13" id="KW-1185">Reference proteome</keyword>
<evidence type="ECO:0000256" key="9">
    <source>
        <dbReference type="ARBA" id="ARBA00023136"/>
    </source>
</evidence>
<keyword evidence="10" id="KW-1003">Cell membrane</keyword>
<dbReference type="Proteomes" id="UP001428774">
    <property type="component" value="Unassembled WGS sequence"/>
</dbReference>
<dbReference type="GO" id="GO:0046872">
    <property type="term" value="F:metal ion binding"/>
    <property type="evidence" value="ECO:0007669"/>
    <property type="project" value="UniProtKB-KW"/>
</dbReference>
<keyword evidence="3 10" id="KW-0812">Transmembrane</keyword>
<keyword evidence="8 10" id="KW-0408">Iron</keyword>
<evidence type="ECO:0000256" key="3">
    <source>
        <dbReference type="ARBA" id="ARBA00022692"/>
    </source>
</evidence>
<dbReference type="GO" id="GO:0017003">
    <property type="term" value="P:protein-heme linkage"/>
    <property type="evidence" value="ECO:0007669"/>
    <property type="project" value="UniProtKB-UniRule"/>
</dbReference>
<feature type="topological domain" description="Extracellular" evidence="10">
    <location>
        <begin position="31"/>
        <end position="147"/>
    </location>
</feature>
<feature type="topological domain" description="Cytoplasmic" evidence="10">
    <location>
        <begin position="1"/>
        <end position="9"/>
    </location>
</feature>
<evidence type="ECO:0000256" key="6">
    <source>
        <dbReference type="ARBA" id="ARBA00022968"/>
    </source>
</evidence>
<protein>
    <recommendedName>
        <fullName evidence="10">Cytochrome c-type biogenesis protein CcmE</fullName>
    </recommendedName>
    <alternativeName>
        <fullName evidence="10">Cytochrome c maturation protein E</fullName>
    </alternativeName>
    <alternativeName>
        <fullName evidence="10">Heme chaperone CcmE</fullName>
    </alternativeName>
</protein>